<dbReference type="EMBL" id="CAJNJA010012569">
    <property type="protein sequence ID" value="CAE7299679.1"/>
    <property type="molecule type" value="Genomic_DNA"/>
</dbReference>
<evidence type="ECO:0000313" key="3">
    <source>
        <dbReference type="EMBL" id="CAE7299679.1"/>
    </source>
</evidence>
<dbReference type="Pfam" id="PF13205">
    <property type="entry name" value="Big_5"/>
    <property type="match status" value="1"/>
</dbReference>
<accession>A0A812NCD6</accession>
<proteinExistence type="predicted"/>
<protein>
    <submittedName>
        <fullName evidence="3">MenB protein</fullName>
    </submittedName>
</protein>
<evidence type="ECO:0000259" key="2">
    <source>
        <dbReference type="Pfam" id="PF13205"/>
    </source>
</evidence>
<comment type="caution">
    <text evidence="3">The sequence shown here is derived from an EMBL/GenBank/DDBJ whole genome shotgun (WGS) entry which is preliminary data.</text>
</comment>
<feature type="non-terminal residue" evidence="3">
    <location>
        <position position="1"/>
    </location>
</feature>
<dbReference type="Proteomes" id="UP000601435">
    <property type="component" value="Unassembled WGS sequence"/>
</dbReference>
<evidence type="ECO:0000313" key="4">
    <source>
        <dbReference type="Proteomes" id="UP000601435"/>
    </source>
</evidence>
<dbReference type="InterPro" id="IPR032812">
    <property type="entry name" value="SbsA_Ig"/>
</dbReference>
<keyword evidence="1" id="KW-0732">Signal</keyword>
<gene>
    <name evidence="3" type="primary">menB</name>
    <name evidence="3" type="ORF">SNEC2469_LOCUS7389</name>
</gene>
<name>A0A812NCD6_9DINO</name>
<evidence type="ECO:0000256" key="1">
    <source>
        <dbReference type="ARBA" id="ARBA00022729"/>
    </source>
</evidence>
<dbReference type="OrthoDB" id="436356at2759"/>
<keyword evidence="4" id="KW-1185">Reference proteome</keyword>
<dbReference type="AlphaFoldDB" id="A0A812NCD6"/>
<organism evidence="3 4">
    <name type="scientific">Symbiodinium necroappetens</name>
    <dbReference type="NCBI Taxonomy" id="1628268"/>
    <lineage>
        <taxon>Eukaryota</taxon>
        <taxon>Sar</taxon>
        <taxon>Alveolata</taxon>
        <taxon>Dinophyceae</taxon>
        <taxon>Suessiales</taxon>
        <taxon>Symbiodiniaceae</taxon>
        <taxon>Symbiodinium</taxon>
    </lineage>
</organism>
<reference evidence="3" key="1">
    <citation type="submission" date="2021-02" db="EMBL/GenBank/DDBJ databases">
        <authorList>
            <person name="Dougan E. K."/>
            <person name="Rhodes N."/>
            <person name="Thang M."/>
            <person name="Chan C."/>
        </authorList>
    </citation>
    <scope>NUCLEOTIDE SEQUENCE</scope>
</reference>
<feature type="domain" description="SbsA Ig-like" evidence="2">
    <location>
        <begin position="489"/>
        <end position="600"/>
    </location>
</feature>
<sequence>MRPRATEDAACSRAWEQAAIREVFKLSGGDFRRSGISTRVTLPWILRIFLVATLLAPCTGQDDGEQEAEAIDFSLPGEGTVNSVEEVVSGVFLIYGEMDADLLTTGDLDIVVTETVGKVCKNFERSSGAPTLTKMFVDVRTVGQTRLGMNYTWQMLPPIEAGKDCINRLAMVSFGPKEPPFDKFPAPPIRALFEAEMRLHPPTRFLNITGWTLSLQNMSCDERQVIKHWNHSRSIDVFPTEEPECLGTDSVTWEPNLEGEFDLNEVGGCDLAGSNPCVCAALSNCEWVTSVSGVPRCVYTSRPGVPCEACPNQPQCVITPEKECEMKSTPCACVLRGGGCNWDMATSRCYFDVTASTACIACSRQGFCSLPAVRSKQPENLALMGQEEVGWFINVTFNRDIEFLRLGLGSGVMLQCRSNRPGDWPPTFELEYGQLVIEGSILHINVRGLPNDERRDCDLVIANNAVRDSQDRLPFDGLENNVIFVTLPDGIPPEVVSFEPANSARGVSLATKVHFHFNENIRFYSIGYLELYILGGNRTDRAADIKIAEISVWDEAVAIDRDNRNILHVQLTGLLSTSTYYSLTIPPQTISDISNNPFGGIDRGVYIFQTGAEEIVEELVDDTE</sequence>